<reference evidence="1" key="1">
    <citation type="journal article" date="2019" name="BMC Genomics">
        <title>A new reference genome for Sorghum bicolor reveals high levels of sequence similarity between sweet and grain genotypes: implications for the genetics of sugar metabolism.</title>
        <authorList>
            <person name="Cooper E.A."/>
            <person name="Brenton Z.W."/>
            <person name="Flinn B.S."/>
            <person name="Jenkins J."/>
            <person name="Shu S."/>
            <person name="Flowers D."/>
            <person name="Luo F."/>
            <person name="Wang Y."/>
            <person name="Xia P."/>
            <person name="Barry K."/>
            <person name="Daum C."/>
            <person name="Lipzen A."/>
            <person name="Yoshinaga Y."/>
            <person name="Schmutz J."/>
            <person name="Saski C."/>
            <person name="Vermerris W."/>
            <person name="Kresovich S."/>
        </authorList>
    </citation>
    <scope>NUCLEOTIDE SEQUENCE</scope>
</reference>
<sequence>MSLNQNQPMMNGEQGKEVRGLETRAGLYVREKKKGDREDSWWLRPLAHGNCPVMCLVRKIFSFWLL</sequence>
<proteinExistence type="predicted"/>
<evidence type="ECO:0000313" key="2">
    <source>
        <dbReference type="Proteomes" id="UP000807115"/>
    </source>
</evidence>
<gene>
    <name evidence="1" type="ORF">BDA96_01G013300</name>
</gene>
<organism evidence="1 2">
    <name type="scientific">Sorghum bicolor</name>
    <name type="common">Sorghum</name>
    <name type="synonym">Sorghum vulgare</name>
    <dbReference type="NCBI Taxonomy" id="4558"/>
    <lineage>
        <taxon>Eukaryota</taxon>
        <taxon>Viridiplantae</taxon>
        <taxon>Streptophyta</taxon>
        <taxon>Embryophyta</taxon>
        <taxon>Tracheophyta</taxon>
        <taxon>Spermatophyta</taxon>
        <taxon>Magnoliopsida</taxon>
        <taxon>Liliopsida</taxon>
        <taxon>Poales</taxon>
        <taxon>Poaceae</taxon>
        <taxon>PACMAD clade</taxon>
        <taxon>Panicoideae</taxon>
        <taxon>Andropogonodae</taxon>
        <taxon>Andropogoneae</taxon>
        <taxon>Sorghinae</taxon>
        <taxon>Sorghum</taxon>
    </lineage>
</organism>
<name>A0A921UX42_SORBI</name>
<accession>A0A921UX42</accession>
<comment type="caution">
    <text evidence="1">The sequence shown here is derived from an EMBL/GenBank/DDBJ whole genome shotgun (WGS) entry which is preliminary data.</text>
</comment>
<reference evidence="1" key="2">
    <citation type="submission" date="2020-10" db="EMBL/GenBank/DDBJ databases">
        <authorList>
            <person name="Cooper E.A."/>
            <person name="Brenton Z.W."/>
            <person name="Flinn B.S."/>
            <person name="Jenkins J."/>
            <person name="Shu S."/>
            <person name="Flowers D."/>
            <person name="Luo F."/>
            <person name="Wang Y."/>
            <person name="Xia P."/>
            <person name="Barry K."/>
            <person name="Daum C."/>
            <person name="Lipzen A."/>
            <person name="Yoshinaga Y."/>
            <person name="Schmutz J."/>
            <person name="Saski C."/>
            <person name="Vermerris W."/>
            <person name="Kresovich S."/>
        </authorList>
    </citation>
    <scope>NUCLEOTIDE SEQUENCE</scope>
</reference>
<dbReference type="AlphaFoldDB" id="A0A921UX42"/>
<evidence type="ECO:0000313" key="1">
    <source>
        <dbReference type="EMBL" id="KAG0546655.1"/>
    </source>
</evidence>
<dbReference type="Proteomes" id="UP000807115">
    <property type="component" value="Chromosome 1"/>
</dbReference>
<dbReference type="EMBL" id="CM027680">
    <property type="protein sequence ID" value="KAG0546655.1"/>
    <property type="molecule type" value="Genomic_DNA"/>
</dbReference>
<protein>
    <submittedName>
        <fullName evidence="1">Uncharacterized protein</fullName>
    </submittedName>
</protein>